<dbReference type="PANTHER" id="PTHR33050">
    <property type="entry name" value="REVERSE TRANSCRIPTASE DOMAIN-CONTAINING PROTEIN"/>
    <property type="match status" value="1"/>
</dbReference>
<organism evidence="3 4">
    <name type="scientific">Symbiodinium necroappetens</name>
    <dbReference type="NCBI Taxonomy" id="1628268"/>
    <lineage>
        <taxon>Eukaryota</taxon>
        <taxon>Sar</taxon>
        <taxon>Alveolata</taxon>
        <taxon>Dinophyceae</taxon>
        <taxon>Suessiales</taxon>
        <taxon>Symbiodiniaceae</taxon>
        <taxon>Symbiodinium</taxon>
    </lineage>
</organism>
<feature type="compositionally biased region" description="Pro residues" evidence="1">
    <location>
        <begin position="543"/>
        <end position="559"/>
    </location>
</feature>
<feature type="compositionally biased region" description="Basic and acidic residues" evidence="1">
    <location>
        <begin position="405"/>
        <end position="415"/>
    </location>
</feature>
<gene>
    <name evidence="3" type="primary">Eef2k</name>
    <name evidence="3" type="ORF">SNEC2469_LOCUS17037</name>
</gene>
<dbReference type="EMBL" id="CAJNJA010027947">
    <property type="protein sequence ID" value="CAE7589632.1"/>
    <property type="molecule type" value="Genomic_DNA"/>
</dbReference>
<reference evidence="3" key="1">
    <citation type="submission" date="2021-02" db="EMBL/GenBank/DDBJ databases">
        <authorList>
            <person name="Dougan E. K."/>
            <person name="Rhodes N."/>
            <person name="Thang M."/>
            <person name="Chan C."/>
        </authorList>
    </citation>
    <scope>NUCLEOTIDE SEQUENCE</scope>
</reference>
<feature type="compositionally biased region" description="Basic residues" evidence="1">
    <location>
        <begin position="438"/>
        <end position="454"/>
    </location>
</feature>
<comment type="caution">
    <text evidence="3">The sequence shown here is derived from an EMBL/GenBank/DDBJ whole genome shotgun (WGS) entry which is preliminary data.</text>
</comment>
<dbReference type="InterPro" id="IPR043502">
    <property type="entry name" value="DNA/RNA_pol_sf"/>
</dbReference>
<protein>
    <submittedName>
        <fullName evidence="3">Eef2k protein</fullName>
    </submittedName>
</protein>
<evidence type="ECO:0000256" key="1">
    <source>
        <dbReference type="SAM" id="MobiDB-lite"/>
    </source>
</evidence>
<dbReference type="Proteomes" id="UP000601435">
    <property type="component" value="Unassembled WGS sequence"/>
</dbReference>
<feature type="region of interest" description="Disordered" evidence="1">
    <location>
        <begin position="364"/>
        <end position="606"/>
    </location>
</feature>
<feature type="region of interest" description="Disordered" evidence="1">
    <location>
        <begin position="811"/>
        <end position="836"/>
    </location>
</feature>
<accession>A0A812UW61</accession>
<keyword evidence="4" id="KW-1185">Reference proteome</keyword>
<dbReference type="InterPro" id="IPR000477">
    <property type="entry name" value="RT_dom"/>
</dbReference>
<feature type="non-terminal residue" evidence="3">
    <location>
        <position position="1517"/>
    </location>
</feature>
<name>A0A812UW61_9DINO</name>
<feature type="compositionally biased region" description="Pro residues" evidence="1">
    <location>
        <begin position="524"/>
        <end position="533"/>
    </location>
</feature>
<dbReference type="Pfam" id="PF00078">
    <property type="entry name" value="RVT_1"/>
    <property type="match status" value="1"/>
</dbReference>
<feature type="non-terminal residue" evidence="3">
    <location>
        <position position="1"/>
    </location>
</feature>
<dbReference type="SUPFAM" id="SSF56672">
    <property type="entry name" value="DNA/RNA polymerases"/>
    <property type="match status" value="1"/>
</dbReference>
<evidence type="ECO:0000259" key="2">
    <source>
        <dbReference type="Pfam" id="PF00078"/>
    </source>
</evidence>
<dbReference type="OrthoDB" id="198652at2759"/>
<sequence>EPPGEPPHQGPSFTKALLFKMDPTETELQAITDLAGVYTWAGVSGALEKALQAALGDPARVRELALVPRTAWDEMVQGLKVRGPDAPDGSPGPLRDPTLVEKARLESTRRVALLRMGVAPDAPGGAGPPTASPAAGPGPSSGTPVPGARRLKLSSVLDPTLDADVTPMGTAELQKLYTDYRAKYGDFPSPDADPSSDQLASLKQVITAGSAPYADFSLFGPHGLRLLRKQTFTSYTLNVATGEWSKKEQPGPGSYHAWVEAWKVFRTALLLLEVADAERLDAYSEHVRSFVTQFSDNCWWLIYRAENRLRCEHLERLRRTLADKPEYGYTQARPWNAAFAAAIKDSDYWTRELVTPATLWLSQHRASSSGGPEGGGGLPVAAPRRPAGGAGDEGATPKKKQKAQRRYEGEDHSVSKDGVYTINRRGTRICDGYNRGKCGTRKPQGKCPQKHSHQCNRCLGSEGPSPPGTSHGGRYAKPTPKVKASPPDANQALVDNTAQSKAAGAPPAEGGTADQDDGLAQPAHKPPTPPRPRPALKRKRPGAPEPANPPTAVPEPANPPKKKAARAPGGKGATTKSLAGVPPAASTWPSYEPLSRGPRPYGSWFEKPSTTLKVRPWALVMFSGRRRPGDLASWLVHYGFCVCCIDKVADTPCDVLDEAQWNPVEKDVVDGNFAVLWAGTPCGTFSPLREVRPGPRPLRTTDEIEGRTGLSPREKEEVKTANVLVERSFDVLSSAWDRHLTWAIENPTHGENRPELWQMPLMRQLAQLDRIATAKFDQCRLGLGTVKPTKVMYSAHATGFGELNGLRCNHGRGAHGSAAGQREQGPEGSQWASKSQGEYTPHFSQVIAHSLFQGYRQRALRAKTPRTVREEENARALGGMRNPRRSLGRLPSSRKAGRAIHKLLRDCLRKWPALCEPATAILKGEEPGEFDPKVIASIRSAVLTTLGADKAKARVRTAPAKTPLRAEVIEAWGEATDDPDSATLAGWLDHGAPLGIAESIPCTGVFPKVEPIGVTEPEELDRRALEGWVNYKSAEEEADILAELIEDYEARGFCQVVRSEEEATRILGGKPVLNKLGVLVKEKVDARGRKVKKARVIWDLRESSVNRACHQGERILLPRLLDVVASLLAAYRRGRAPFMACVDIRDAFMNIPAGRDRRFTAAAIPRKRNRGKLPQIVLFNTLVFGSASSPTVWGRAAAWLGRTTTATSTSDVQIYVDDPMYVLDGPELETAAGDLTVVLLWTAVAGYPVKLAKALLRDTNKFLGKPVVGCRELRSYTGSLSFVAGLVPHLRPFLASFWAALTRHGSTNEGRPLKQARKLIHVRRIGPALRWVRALLSSGKTIERVFYACPPTSSLEIVTDASPWGMGAVCREAGRPTAYFFTHIPDSVLSRFKAERGIPKYNTLWEGLALLAAFRLWLPLLAHGATFRAKSDNLGVLYALAKGRAKSPELNVLAREFAYDEATRAYQVKGLVHIPGVTNVQADALSRQFAPEAKSFPKELLEVPRDEVNFGNDFWKV</sequence>
<feature type="domain" description="Reverse transcriptase" evidence="2">
    <location>
        <begin position="1131"/>
        <end position="1264"/>
    </location>
</feature>
<dbReference type="PANTHER" id="PTHR33050:SF7">
    <property type="entry name" value="RIBONUCLEASE H"/>
    <property type="match status" value="1"/>
</dbReference>
<evidence type="ECO:0000313" key="4">
    <source>
        <dbReference type="Proteomes" id="UP000601435"/>
    </source>
</evidence>
<proteinExistence type="predicted"/>
<feature type="region of interest" description="Disordered" evidence="1">
    <location>
        <begin position="873"/>
        <end position="893"/>
    </location>
</feature>
<feature type="region of interest" description="Disordered" evidence="1">
    <location>
        <begin position="118"/>
        <end position="148"/>
    </location>
</feature>
<evidence type="ECO:0000313" key="3">
    <source>
        <dbReference type="EMBL" id="CAE7589632.1"/>
    </source>
</evidence>
<dbReference type="InterPro" id="IPR052055">
    <property type="entry name" value="Hepadnavirus_pol/RT"/>
</dbReference>
<feature type="compositionally biased region" description="Low complexity" evidence="1">
    <location>
        <begin position="502"/>
        <end position="513"/>
    </location>
</feature>